<evidence type="ECO:0000256" key="3">
    <source>
        <dbReference type="ARBA" id="ARBA00022723"/>
    </source>
</evidence>
<proteinExistence type="inferred from homology"/>
<dbReference type="PROSITE" id="PS01302">
    <property type="entry name" value="UPF0758"/>
    <property type="match status" value="1"/>
</dbReference>
<keyword evidence="4" id="KW-0378">Hydrolase</keyword>
<dbReference type="NCBIfam" id="NF000642">
    <property type="entry name" value="PRK00024.1"/>
    <property type="match status" value="1"/>
</dbReference>
<evidence type="ECO:0000259" key="8">
    <source>
        <dbReference type="PROSITE" id="PS50249"/>
    </source>
</evidence>
<keyword evidence="2" id="KW-0645">Protease</keyword>
<dbReference type="PROSITE" id="PS50249">
    <property type="entry name" value="MPN"/>
    <property type="match status" value="1"/>
</dbReference>
<evidence type="ECO:0000313" key="10">
    <source>
        <dbReference type="Proteomes" id="UP000095255"/>
    </source>
</evidence>
<dbReference type="GO" id="GO:0008237">
    <property type="term" value="F:metallopeptidase activity"/>
    <property type="evidence" value="ECO:0007669"/>
    <property type="project" value="UniProtKB-KW"/>
</dbReference>
<comment type="caution">
    <text evidence="9">The sequence shown here is derived from an EMBL/GenBank/DDBJ whole genome shotgun (WGS) entry which is preliminary data.</text>
</comment>
<dbReference type="SUPFAM" id="SSF102712">
    <property type="entry name" value="JAB1/MPN domain"/>
    <property type="match status" value="1"/>
</dbReference>
<sequence length="233" mass="26068">MKKAVVKETYMLRDLPPEERPRERMIHHGPETMTNADLLAIILRTGSTNVSVQHLSEQVLSHFDGLHGLLQSTVEEITAIKGIGPAKAVQIMAAIELGRRIARHKKGDTYTIRTPEDGANYIMDELRHLQQEVFVTLYLNTKNQVLSHERITTGSLNSSIVHPREIFKGALKRSCASIICIHNHPSGDPSPSREDIEVTKRLVSAGEILGIEVLDHIIIGDNTYYSLKEKGHM</sequence>
<dbReference type="InterPro" id="IPR046778">
    <property type="entry name" value="UPF0758_N"/>
</dbReference>
<evidence type="ECO:0000256" key="6">
    <source>
        <dbReference type="ARBA" id="ARBA00023049"/>
    </source>
</evidence>
<dbReference type="Gene3D" id="3.40.140.10">
    <property type="entry name" value="Cytidine Deaminase, domain 2"/>
    <property type="match status" value="1"/>
</dbReference>
<dbReference type="NCBIfam" id="TIGR00608">
    <property type="entry name" value="radc"/>
    <property type="match status" value="1"/>
</dbReference>
<dbReference type="GO" id="GO:0046872">
    <property type="term" value="F:metal ion binding"/>
    <property type="evidence" value="ECO:0007669"/>
    <property type="project" value="UniProtKB-KW"/>
</dbReference>
<dbReference type="PANTHER" id="PTHR30471:SF3">
    <property type="entry name" value="UPF0758 PROTEIN YEES-RELATED"/>
    <property type="match status" value="1"/>
</dbReference>
<dbReference type="SUPFAM" id="SSF47781">
    <property type="entry name" value="RuvA domain 2-like"/>
    <property type="match status" value="1"/>
</dbReference>
<dbReference type="InterPro" id="IPR025657">
    <property type="entry name" value="RadC_JAB"/>
</dbReference>
<dbReference type="STRING" id="1390249.BHU72_12575"/>
<reference evidence="9 10" key="1">
    <citation type="submission" date="2016-09" db="EMBL/GenBank/DDBJ databases">
        <title>Desulfuribacillus arsenicus sp. nov., an obligately anaerobic, dissimilatory arsenic- and antimonate-reducing bacterium isolated from anoxic sediments.</title>
        <authorList>
            <person name="Abin C.A."/>
            <person name="Hollibaugh J.T."/>
        </authorList>
    </citation>
    <scope>NUCLEOTIDE SEQUENCE [LARGE SCALE GENOMIC DNA]</scope>
    <source>
        <strain evidence="9 10">MLFW-2</strain>
    </source>
</reference>
<dbReference type="InterPro" id="IPR020891">
    <property type="entry name" value="UPF0758_CS"/>
</dbReference>
<dbReference type="Pfam" id="PF20582">
    <property type="entry name" value="UPF0758_N"/>
    <property type="match status" value="1"/>
</dbReference>
<dbReference type="GO" id="GO:0006508">
    <property type="term" value="P:proteolysis"/>
    <property type="evidence" value="ECO:0007669"/>
    <property type="project" value="UniProtKB-KW"/>
</dbReference>
<dbReference type="RefSeq" id="WP_069703469.1">
    <property type="nucleotide sequence ID" value="NZ_MJAT01000040.1"/>
</dbReference>
<evidence type="ECO:0000313" key="9">
    <source>
        <dbReference type="EMBL" id="OEH84232.1"/>
    </source>
</evidence>
<dbReference type="CDD" id="cd08071">
    <property type="entry name" value="MPN_DUF2466"/>
    <property type="match status" value="1"/>
</dbReference>
<keyword evidence="10" id="KW-1185">Reference proteome</keyword>
<dbReference type="InterPro" id="IPR001405">
    <property type="entry name" value="UPF0758"/>
</dbReference>
<dbReference type="InterPro" id="IPR010994">
    <property type="entry name" value="RuvA_2-like"/>
</dbReference>
<evidence type="ECO:0000256" key="4">
    <source>
        <dbReference type="ARBA" id="ARBA00022801"/>
    </source>
</evidence>
<protein>
    <recommendedName>
        <fullName evidence="8">MPN domain-containing protein</fullName>
    </recommendedName>
</protein>
<comment type="similarity">
    <text evidence="1 7">Belongs to the UPF0758 family.</text>
</comment>
<evidence type="ECO:0000256" key="5">
    <source>
        <dbReference type="ARBA" id="ARBA00022833"/>
    </source>
</evidence>
<evidence type="ECO:0000256" key="7">
    <source>
        <dbReference type="RuleBase" id="RU003797"/>
    </source>
</evidence>
<keyword evidence="6" id="KW-0482">Metalloprotease</keyword>
<dbReference type="PANTHER" id="PTHR30471">
    <property type="entry name" value="DNA REPAIR PROTEIN RADC"/>
    <property type="match status" value="1"/>
</dbReference>
<dbReference type="EMBL" id="MJAT01000040">
    <property type="protein sequence ID" value="OEH84232.1"/>
    <property type="molecule type" value="Genomic_DNA"/>
</dbReference>
<accession>A0A1E5L249</accession>
<dbReference type="AlphaFoldDB" id="A0A1E5L249"/>
<evidence type="ECO:0000256" key="2">
    <source>
        <dbReference type="ARBA" id="ARBA00022670"/>
    </source>
</evidence>
<evidence type="ECO:0000256" key="1">
    <source>
        <dbReference type="ARBA" id="ARBA00010243"/>
    </source>
</evidence>
<organism evidence="9 10">
    <name type="scientific">Desulfuribacillus stibiiarsenatis</name>
    <dbReference type="NCBI Taxonomy" id="1390249"/>
    <lineage>
        <taxon>Bacteria</taxon>
        <taxon>Bacillati</taxon>
        <taxon>Bacillota</taxon>
        <taxon>Desulfuribacillia</taxon>
        <taxon>Desulfuribacillales</taxon>
        <taxon>Desulfuribacillaceae</taxon>
        <taxon>Desulfuribacillus</taxon>
    </lineage>
</organism>
<feature type="domain" description="MPN" evidence="8">
    <location>
        <begin position="111"/>
        <end position="233"/>
    </location>
</feature>
<keyword evidence="3" id="KW-0479">Metal-binding</keyword>
<dbReference type="InterPro" id="IPR037518">
    <property type="entry name" value="MPN"/>
</dbReference>
<name>A0A1E5L249_9FIRM</name>
<dbReference type="Proteomes" id="UP000095255">
    <property type="component" value="Unassembled WGS sequence"/>
</dbReference>
<dbReference type="Gene3D" id="1.10.150.20">
    <property type="entry name" value="5' to 3' exonuclease, C-terminal subdomain"/>
    <property type="match status" value="1"/>
</dbReference>
<dbReference type="Pfam" id="PF04002">
    <property type="entry name" value="RadC"/>
    <property type="match status" value="1"/>
</dbReference>
<gene>
    <name evidence="9" type="ORF">BHU72_12575</name>
</gene>
<keyword evidence="5" id="KW-0862">Zinc</keyword>